<dbReference type="Proteomes" id="UP001189429">
    <property type="component" value="Unassembled WGS sequence"/>
</dbReference>
<name>A0ABN9R566_9DINO</name>
<reference evidence="2" key="1">
    <citation type="submission" date="2023-10" db="EMBL/GenBank/DDBJ databases">
        <authorList>
            <person name="Chen Y."/>
            <person name="Shah S."/>
            <person name="Dougan E. K."/>
            <person name="Thang M."/>
            <person name="Chan C."/>
        </authorList>
    </citation>
    <scope>NUCLEOTIDE SEQUENCE [LARGE SCALE GENOMIC DNA]</scope>
</reference>
<accession>A0ABN9R566</accession>
<comment type="caution">
    <text evidence="2">The sequence shown here is derived from an EMBL/GenBank/DDBJ whole genome shotgun (WGS) entry which is preliminary data.</text>
</comment>
<keyword evidence="3" id="KW-1185">Reference proteome</keyword>
<feature type="region of interest" description="Disordered" evidence="1">
    <location>
        <begin position="13"/>
        <end position="54"/>
    </location>
</feature>
<gene>
    <name evidence="2" type="ORF">PCOR1329_LOCUS17417</name>
</gene>
<evidence type="ECO:0000313" key="2">
    <source>
        <dbReference type="EMBL" id="CAK0813520.1"/>
    </source>
</evidence>
<proteinExistence type="predicted"/>
<evidence type="ECO:0000313" key="3">
    <source>
        <dbReference type="Proteomes" id="UP001189429"/>
    </source>
</evidence>
<dbReference type="EMBL" id="CAUYUJ010005404">
    <property type="protein sequence ID" value="CAK0813520.1"/>
    <property type="molecule type" value="Genomic_DNA"/>
</dbReference>
<organism evidence="2 3">
    <name type="scientific">Prorocentrum cordatum</name>
    <dbReference type="NCBI Taxonomy" id="2364126"/>
    <lineage>
        <taxon>Eukaryota</taxon>
        <taxon>Sar</taxon>
        <taxon>Alveolata</taxon>
        <taxon>Dinophyceae</taxon>
        <taxon>Prorocentrales</taxon>
        <taxon>Prorocentraceae</taxon>
        <taxon>Prorocentrum</taxon>
    </lineage>
</organism>
<evidence type="ECO:0000256" key="1">
    <source>
        <dbReference type="SAM" id="MobiDB-lite"/>
    </source>
</evidence>
<protein>
    <submittedName>
        <fullName evidence="2">Uncharacterized protein</fullName>
    </submittedName>
</protein>
<sequence length="177" mass="18737">MTAVLIRFPREGACPDVAPAFDDPAEEPAAEPPTVGQGAEDERQRPAGPPSTCLGLDAAAGGRLPCLSSTRLEPANVSTQDAGSLILRLKLPACWSLSGLSLRVDELSKVLEIGYDPAGSAGSGDAAPRIFCLREYLPLGAALELPAEVCKGLAKLIRKTQTLRIRLPWRLCGRRPL</sequence>